<evidence type="ECO:0000313" key="5">
    <source>
        <dbReference type="Proteomes" id="UP000242181"/>
    </source>
</evidence>
<reference evidence="4 5" key="1">
    <citation type="submission" date="2018-03" db="EMBL/GenBank/DDBJ databases">
        <title>The draft genome of Zobellella taiwanensis JCM 13381.</title>
        <authorList>
            <person name="Liu L."/>
            <person name="Li L."/>
            <person name="Wang T."/>
            <person name="Zhang X."/>
            <person name="Liang L."/>
        </authorList>
    </citation>
    <scope>NUCLEOTIDE SEQUENCE [LARGE SCALE GENOMIC DNA]</scope>
    <source>
        <strain evidence="4 5">JCM 13381</strain>
    </source>
</reference>
<keyword evidence="3" id="KW-1133">Transmembrane helix</keyword>
<gene>
    <name evidence="4" type="ORF">C7I36_16270</name>
</gene>
<dbReference type="AlphaFoldDB" id="A0A2P7QG65"/>
<organism evidence="4 5">
    <name type="scientific">Zobellella taiwanensis</name>
    <dbReference type="NCBI Taxonomy" id="347535"/>
    <lineage>
        <taxon>Bacteria</taxon>
        <taxon>Pseudomonadati</taxon>
        <taxon>Pseudomonadota</taxon>
        <taxon>Gammaproteobacteria</taxon>
        <taxon>Aeromonadales</taxon>
        <taxon>Aeromonadaceae</taxon>
        <taxon>Zobellella</taxon>
    </lineage>
</organism>
<keyword evidence="5" id="KW-1185">Reference proteome</keyword>
<dbReference type="InterPro" id="IPR050465">
    <property type="entry name" value="UPF0194_transport"/>
</dbReference>
<comment type="caution">
    <text evidence="4">The sequence shown here is derived from an EMBL/GenBank/DDBJ whole genome shotgun (WGS) entry which is preliminary data.</text>
</comment>
<dbReference type="Proteomes" id="UP000242181">
    <property type="component" value="Unassembled WGS sequence"/>
</dbReference>
<evidence type="ECO:0008006" key="6">
    <source>
        <dbReference type="Google" id="ProtNLM"/>
    </source>
</evidence>
<keyword evidence="2" id="KW-0175">Coiled coil</keyword>
<keyword evidence="3" id="KW-0472">Membrane</keyword>
<name>A0A2P7QG65_9GAMM</name>
<dbReference type="SUPFAM" id="SSF111369">
    <property type="entry name" value="HlyD-like secretion proteins"/>
    <property type="match status" value="1"/>
</dbReference>
<dbReference type="RefSeq" id="WP_106454733.1">
    <property type="nucleotide sequence ID" value="NZ_PXYH01000032.1"/>
</dbReference>
<keyword evidence="3" id="KW-0812">Transmembrane</keyword>
<dbReference type="OrthoDB" id="9763546at2"/>
<dbReference type="EMBL" id="PXYH01000032">
    <property type="protein sequence ID" value="PSJ36958.1"/>
    <property type="molecule type" value="Genomic_DNA"/>
</dbReference>
<proteinExistence type="predicted"/>
<evidence type="ECO:0000256" key="3">
    <source>
        <dbReference type="SAM" id="Phobius"/>
    </source>
</evidence>
<evidence type="ECO:0000256" key="1">
    <source>
        <dbReference type="ARBA" id="ARBA00004196"/>
    </source>
</evidence>
<feature type="transmembrane region" description="Helical" evidence="3">
    <location>
        <begin position="178"/>
        <end position="195"/>
    </location>
</feature>
<protein>
    <recommendedName>
        <fullName evidence="6">HlyD family secretion protein</fullName>
    </recommendedName>
</protein>
<evidence type="ECO:0000256" key="2">
    <source>
        <dbReference type="ARBA" id="ARBA00023054"/>
    </source>
</evidence>
<dbReference type="GO" id="GO:0030313">
    <property type="term" value="C:cell envelope"/>
    <property type="evidence" value="ECO:0007669"/>
    <property type="project" value="UniProtKB-SubCell"/>
</dbReference>
<accession>A0A2P7QG65</accession>
<dbReference type="PANTHER" id="PTHR32347">
    <property type="entry name" value="EFFLUX SYSTEM COMPONENT YKNX-RELATED"/>
    <property type="match status" value="1"/>
</dbReference>
<dbReference type="PANTHER" id="PTHR32347:SF23">
    <property type="entry name" value="BLL5650 PROTEIN"/>
    <property type="match status" value="1"/>
</dbReference>
<comment type="subcellular location">
    <subcellularLocation>
        <location evidence="1">Cell envelope</location>
    </subcellularLocation>
</comment>
<dbReference type="SUPFAM" id="SSF55781">
    <property type="entry name" value="GAF domain-like"/>
    <property type="match status" value="1"/>
</dbReference>
<sequence>MKDNVAALLGLEQQLRKATNLAQLFYTIVNQTHRCVPYTQAVLLCGHNVQRLEVVAASDISSVDYTSPFVSWIERLYRAGLASFDGSCQQLLTPESVPAELAADWHDMVPSQLLWQPLVAEARDGEIRGVLLLFRETPWTEAERGLCGHLATSMGHALFALQRYNPLKGLWQKRRNKRWGVAAVALVFAVMWWPVRLSTLAPLEVIPRDPMVIAAPIDGVVREVVVNPSQPVGSGDVLVHLQDAELASEFEVAQQALLVAEAELKTIRQSGFSDPRQNARIAELEARVNLRRAEANYAAARLDKATILAPGDGVTVMGDPAEWKGRPVRVGERILLVADTQKVELEVMLPVKDSVALRERAEMKVFFDNNPLGSRTAWLKHGAYEPQKTIDETMAYRLVAELEPGEGENPRIGMRGTVRIYGEKVTLFYYLFRRPITSFRQWLGW</sequence>
<evidence type="ECO:0000313" key="4">
    <source>
        <dbReference type="EMBL" id="PSJ36958.1"/>
    </source>
</evidence>